<comment type="caution">
    <text evidence="1">The sequence shown here is derived from an EMBL/GenBank/DDBJ whole genome shotgun (WGS) entry which is preliminary data.</text>
</comment>
<protein>
    <submittedName>
        <fullName evidence="1">Uncharacterized protein</fullName>
    </submittedName>
</protein>
<gene>
    <name evidence="1" type="ORF">SanaruYs_34770</name>
</gene>
<dbReference type="Proteomes" id="UP000288227">
    <property type="component" value="Unassembled WGS sequence"/>
</dbReference>
<organism evidence="1 2">
    <name type="scientific">Chryseotalea sanaruensis</name>
    <dbReference type="NCBI Taxonomy" id="2482724"/>
    <lineage>
        <taxon>Bacteria</taxon>
        <taxon>Pseudomonadati</taxon>
        <taxon>Bacteroidota</taxon>
        <taxon>Cytophagia</taxon>
        <taxon>Cytophagales</taxon>
        <taxon>Chryseotaleaceae</taxon>
        <taxon>Chryseotalea</taxon>
    </lineage>
</organism>
<name>A0A401UEF9_9BACT</name>
<dbReference type="EMBL" id="BHXQ01000007">
    <property type="protein sequence ID" value="GCC53234.1"/>
    <property type="molecule type" value="Genomic_DNA"/>
</dbReference>
<accession>A0A401UEF9</accession>
<evidence type="ECO:0000313" key="1">
    <source>
        <dbReference type="EMBL" id="GCC53234.1"/>
    </source>
</evidence>
<sequence length="284" mass="33208">MTDFKEAVKSLVYFDNVFHDTITEQHNQFYFYNKLHDLKSSASQNRKNFLPLNEANLKLGRFCKQIISKLESETPDSEIVIDLKRKILEWQNYYNSGDTFDTFRYAEYIVGKINSTGFPIWTYSNEACEILNSFIKIPFNTKSFFQINLIIRADELMDFLEKFFTYSNSNYSFHYYIKELTINRSVISLSNEGSDKGYVTIKLILLPGLINSHKNPILDVLISALQKVSNFCSLPITLFDFSEKIDDNLFVSQGSTNYKKFLSLLNIIDKVYQADKNYAYIKNY</sequence>
<dbReference type="AlphaFoldDB" id="A0A401UEF9"/>
<evidence type="ECO:0000313" key="2">
    <source>
        <dbReference type="Proteomes" id="UP000288227"/>
    </source>
</evidence>
<keyword evidence="2" id="KW-1185">Reference proteome</keyword>
<dbReference type="RefSeq" id="WP_127123887.1">
    <property type="nucleotide sequence ID" value="NZ_BHXQ01000007.1"/>
</dbReference>
<dbReference type="OrthoDB" id="1492349at2"/>
<proteinExistence type="predicted"/>
<reference evidence="1 2" key="1">
    <citation type="submission" date="2018-11" db="EMBL/GenBank/DDBJ databases">
        <title>Chryseotalea sanarue gen. nov., sp., nov., a member of the family Cytophagaceae, isolated from a brackish lake in Hamamatsu Japan.</title>
        <authorList>
            <person name="Maejima Y."/>
            <person name="Iino T."/>
            <person name="Muraguchi Y."/>
            <person name="Fukuda K."/>
            <person name="Ohkuma M."/>
            <person name="Moriuchi R."/>
            <person name="Dohra H."/>
            <person name="Kimbara K."/>
            <person name="Shintani M."/>
        </authorList>
    </citation>
    <scope>NUCLEOTIDE SEQUENCE [LARGE SCALE GENOMIC DNA]</scope>
    <source>
        <strain evidence="1 2">Ys</strain>
    </source>
</reference>